<comment type="similarity">
    <text evidence="2 5">Belongs to the flagella basal body rod proteins family.</text>
</comment>
<dbReference type="PANTHER" id="PTHR30435">
    <property type="entry name" value="FLAGELLAR PROTEIN"/>
    <property type="match status" value="1"/>
</dbReference>
<dbReference type="GO" id="GO:0005829">
    <property type="term" value="C:cytosol"/>
    <property type="evidence" value="ECO:0007669"/>
    <property type="project" value="TreeGrafter"/>
</dbReference>
<feature type="domain" description="Flagellar basal body rod protein N-terminal" evidence="6">
    <location>
        <begin position="10"/>
        <end position="37"/>
    </location>
</feature>
<dbReference type="InterPro" id="IPR037925">
    <property type="entry name" value="FlgE/F/G-like"/>
</dbReference>
<dbReference type="Pfam" id="PF22692">
    <property type="entry name" value="LlgE_F_G_D1"/>
    <property type="match status" value="1"/>
</dbReference>
<feature type="domain" description="Flagellar hook protein FlgE D2" evidence="8">
    <location>
        <begin position="443"/>
        <end position="563"/>
    </location>
</feature>
<comment type="function">
    <text evidence="5">A flexible structure which links the flagellar filament to the drive apparatus in the basal body.</text>
</comment>
<accession>A0A0P1L7X6</accession>
<dbReference type="InterPro" id="IPR053967">
    <property type="entry name" value="LlgE_F_G-like_D1"/>
</dbReference>
<dbReference type="GO" id="GO:0071978">
    <property type="term" value="P:bacterial-type flagellum-dependent swarming motility"/>
    <property type="evidence" value="ECO:0007669"/>
    <property type="project" value="TreeGrafter"/>
</dbReference>
<evidence type="ECO:0000313" key="11">
    <source>
        <dbReference type="Proteomes" id="UP000182011"/>
    </source>
</evidence>
<organism evidence="10 11">
    <name type="scientific">Candidatus Kryptonium thompsonii</name>
    <dbReference type="NCBI Taxonomy" id="1633631"/>
    <lineage>
        <taxon>Bacteria</taxon>
        <taxon>Pseudomonadati</taxon>
        <taxon>Candidatus Kryptoniota</taxon>
        <taxon>Candidatus Kryptonium</taxon>
    </lineage>
</organism>
<accession>A0A0S4MYK9</accession>
<protein>
    <recommendedName>
        <fullName evidence="3 5">Flagellar hook protein FlgE</fullName>
    </recommendedName>
</protein>
<dbReference type="NCBIfam" id="TIGR03506">
    <property type="entry name" value="FlgEFG_subfam"/>
    <property type="match status" value="2"/>
</dbReference>
<evidence type="ECO:0000256" key="4">
    <source>
        <dbReference type="ARBA" id="ARBA00023143"/>
    </source>
</evidence>
<dbReference type="InterPro" id="IPR037058">
    <property type="entry name" value="Falgellar_hook_FlgE_sf"/>
</dbReference>
<keyword evidence="4 5" id="KW-0975">Bacterial flagellum</keyword>
<sequence length="683" mass="72100">MSFLRSLFSGVSGLRNHQIMMDVIGNNISNINTIGFKAARVSFSEAFAQMLRGATQPSAESGGTNPLQVGLGMNVSSIDTIFTQGNLETTGQVTDLAIQGNGFFIVKKGGRNYFTRAGAFRFDANGYLVDSATGAIVQGKMADSSGVVPPGAKLEDIKIPFGQKSPAKATSLIKLTGNLNAGGVPKGNILQSSRVYAVEDGNSDINDLLATGTANTIITGMISGSTTVTIQDGTKVKTYTYVSKDGGVGDGNFRTLKDLVDEINNDFAGSLTASIDSQGRIVLTSIVNQNVSISSNNRNFETALSGLNGNYTANSSKGSDKFSRVARADDLLINLRDAQGNDLGLVAGDVITIDGKVGGKAISTVNFTVSSTSTYKDFADAVKNAFRINNLKGVEIDKNTGALVVNADGGKANEITDLNISATGRDNFNSIFENKPGNWLEVQKAEDVEASTTVTVYDSLGNRHNITLKFVKDATTPNQWIWTAQVGGNEVIVAGGSGKIVFNSDGSIRSFFFDDGSSTLRIDPGDNSANILDIVIDPGKIGEFAGITQMEGTSSLIADQDGYGLGFLNTISVNEDGKILGVFSNGTVRVLAQILVATFNNPTGLLRVGDNMFDISANSGAPIIDEPGSAIQSKIMSGVLEQSNVDLAEEFTRMIIAQRGFQANARVITASDEFLQEITNLKR</sequence>
<dbReference type="Pfam" id="PF06429">
    <property type="entry name" value="Flg_bbr_C"/>
    <property type="match status" value="1"/>
</dbReference>
<dbReference type="Proteomes" id="UP000182011">
    <property type="component" value="Unassembled WGS sequence"/>
</dbReference>
<evidence type="ECO:0000256" key="2">
    <source>
        <dbReference type="ARBA" id="ARBA00009677"/>
    </source>
</evidence>
<gene>
    <name evidence="10" type="ORF">JGI4_00912</name>
</gene>
<dbReference type="GO" id="GO:0009424">
    <property type="term" value="C:bacterial-type flagellum hook"/>
    <property type="evidence" value="ECO:0007669"/>
    <property type="project" value="TreeGrafter"/>
</dbReference>
<evidence type="ECO:0000259" key="6">
    <source>
        <dbReference type="Pfam" id="PF00460"/>
    </source>
</evidence>
<dbReference type="RefSeq" id="WP_047133989.1">
    <property type="nucleotide sequence ID" value="NZ_CZVM01000005.1"/>
</dbReference>
<dbReference type="Pfam" id="PF07559">
    <property type="entry name" value="FlgE_D2"/>
    <property type="match status" value="1"/>
</dbReference>
<dbReference type="SUPFAM" id="SSF117143">
    <property type="entry name" value="Flagellar hook protein flgE"/>
    <property type="match status" value="1"/>
</dbReference>
<accession>A0A0P1MQX6</accession>
<evidence type="ECO:0000256" key="5">
    <source>
        <dbReference type="RuleBase" id="RU362116"/>
    </source>
</evidence>
<dbReference type="InterPro" id="IPR001444">
    <property type="entry name" value="Flag_bb_rod_N"/>
</dbReference>
<evidence type="ECO:0000313" key="10">
    <source>
        <dbReference type="EMBL" id="CUU04034.1"/>
    </source>
</evidence>
<comment type="subcellular location">
    <subcellularLocation>
        <location evidence="1 5">Bacterial flagellum basal body</location>
    </subcellularLocation>
</comment>
<dbReference type="EMBL" id="FAOP01000004">
    <property type="protein sequence ID" value="CUU04034.1"/>
    <property type="molecule type" value="Genomic_DNA"/>
</dbReference>
<keyword evidence="10" id="KW-0969">Cilium</keyword>
<proteinExistence type="inferred from homology"/>
<keyword evidence="10" id="KW-0966">Cell projection</keyword>
<feature type="domain" description="Flagellar hook protein FlgE/F/G-like D1" evidence="9">
    <location>
        <begin position="97"/>
        <end position="161"/>
    </location>
</feature>
<dbReference type="Pfam" id="PF00460">
    <property type="entry name" value="Flg_bb_rod"/>
    <property type="match status" value="1"/>
</dbReference>
<name>A0A0P1LD49_9BACT</name>
<evidence type="ECO:0000259" key="9">
    <source>
        <dbReference type="Pfam" id="PF22692"/>
    </source>
</evidence>
<accession>A0A0P1ME95</accession>
<feature type="domain" description="Flagellar basal-body/hook protein C-terminal" evidence="7">
    <location>
        <begin position="636"/>
        <end position="681"/>
    </location>
</feature>
<evidence type="ECO:0000259" key="8">
    <source>
        <dbReference type="Pfam" id="PF07559"/>
    </source>
</evidence>
<evidence type="ECO:0000256" key="1">
    <source>
        <dbReference type="ARBA" id="ARBA00004117"/>
    </source>
</evidence>
<evidence type="ECO:0000256" key="3">
    <source>
        <dbReference type="ARBA" id="ARBA00019015"/>
    </source>
</evidence>
<dbReference type="STRING" id="1633631.GCA_001442925_00911"/>
<dbReference type="InterPro" id="IPR020013">
    <property type="entry name" value="Flagellar_FlgE/F/G"/>
</dbReference>
<dbReference type="AlphaFoldDB" id="A0A0P1LD49"/>
<reference evidence="11" key="1">
    <citation type="submission" date="2015-11" db="EMBL/GenBank/DDBJ databases">
        <authorList>
            <person name="Varghese N."/>
        </authorList>
    </citation>
    <scope>NUCLEOTIDE SEQUENCE [LARGE SCALE GENOMIC DNA]</scope>
</reference>
<dbReference type="Gene3D" id="2.60.98.20">
    <property type="entry name" value="Flagellar hook protein FlgE"/>
    <property type="match status" value="1"/>
</dbReference>
<keyword evidence="10" id="KW-0282">Flagellum</keyword>
<dbReference type="GO" id="GO:0009425">
    <property type="term" value="C:bacterial-type flagellum basal body"/>
    <property type="evidence" value="ECO:0007669"/>
    <property type="project" value="UniProtKB-SubCell"/>
</dbReference>
<accession>A0A0P1L864</accession>
<evidence type="ECO:0000259" key="7">
    <source>
        <dbReference type="Pfam" id="PF06429"/>
    </source>
</evidence>
<dbReference type="InterPro" id="IPR011491">
    <property type="entry name" value="FlgE_D2"/>
</dbReference>
<dbReference type="PANTHER" id="PTHR30435:SF1">
    <property type="entry name" value="FLAGELLAR HOOK PROTEIN FLGE"/>
    <property type="match status" value="1"/>
</dbReference>
<accession>A0A0N7MZR8</accession>
<accession>A0A0P1LD49</accession>
<dbReference type="InterPro" id="IPR010930">
    <property type="entry name" value="Flg_bb/hook_C_dom"/>
</dbReference>